<dbReference type="SUPFAM" id="SSF53300">
    <property type="entry name" value="vWA-like"/>
    <property type="match status" value="1"/>
</dbReference>
<evidence type="ECO:0000256" key="1">
    <source>
        <dbReference type="SAM" id="MobiDB-lite"/>
    </source>
</evidence>
<dbReference type="EMBL" id="SJPN01000012">
    <property type="protein sequence ID" value="TWT92100.1"/>
    <property type="molecule type" value="Genomic_DNA"/>
</dbReference>
<feature type="region of interest" description="Disordered" evidence="1">
    <location>
        <begin position="161"/>
        <end position="181"/>
    </location>
</feature>
<evidence type="ECO:0000259" key="2">
    <source>
        <dbReference type="PROSITE" id="PS50234"/>
    </source>
</evidence>
<keyword evidence="4" id="KW-1185">Reference proteome</keyword>
<dbReference type="Pfam" id="PF00092">
    <property type="entry name" value="VWA"/>
    <property type="match status" value="1"/>
</dbReference>
<gene>
    <name evidence="3" type="ORF">Pla52n_63970</name>
</gene>
<feature type="compositionally biased region" description="Polar residues" evidence="1">
    <location>
        <begin position="163"/>
        <end position="173"/>
    </location>
</feature>
<sequence length="357" mass="37522">MVAVVALLPLLFILAAMVINLSYIQMISGKAQIVTDIAARAAGRAFVETGSESAALAAAQTMAELNPIQSSELTFAEGDLEFGISSRNAKNKAYTFSNAPNGNSVRVTTAAFADGAGDALTPFFSAFGANFEIRPRCTATNTQTTLDVSVIVDRSGSMKFAANESSGSGTPASQPAGWSWGDPAPPNSRWLDLAFSVTAFCEELDATGKIEKVGLVSYASDVTREVDLTDDYTGINAALSAISQSFNGGATSVGDGIVEGIAAVTHPSLARPWASNALVLMSDGIHNTGTDPLVAIQGAIDRQIPIYTVSFSNEADQLLMREIADRTGGKHYHANTSLELAEAFRKIARRLPSMLTE</sequence>
<dbReference type="InterPro" id="IPR036465">
    <property type="entry name" value="vWFA_dom_sf"/>
</dbReference>
<evidence type="ECO:0000313" key="4">
    <source>
        <dbReference type="Proteomes" id="UP000320176"/>
    </source>
</evidence>
<dbReference type="CDD" id="cd00198">
    <property type="entry name" value="vWFA"/>
    <property type="match status" value="1"/>
</dbReference>
<dbReference type="PROSITE" id="PS50234">
    <property type="entry name" value="VWFA"/>
    <property type="match status" value="1"/>
</dbReference>
<dbReference type="AlphaFoldDB" id="A0A5C5ZY55"/>
<reference evidence="3 4" key="1">
    <citation type="submission" date="2019-02" db="EMBL/GenBank/DDBJ databases">
        <title>Deep-cultivation of Planctomycetes and their phenomic and genomic characterization uncovers novel biology.</title>
        <authorList>
            <person name="Wiegand S."/>
            <person name="Jogler M."/>
            <person name="Boedeker C."/>
            <person name="Pinto D."/>
            <person name="Vollmers J."/>
            <person name="Rivas-Marin E."/>
            <person name="Kohn T."/>
            <person name="Peeters S.H."/>
            <person name="Heuer A."/>
            <person name="Rast P."/>
            <person name="Oberbeckmann S."/>
            <person name="Bunk B."/>
            <person name="Jeske O."/>
            <person name="Meyerdierks A."/>
            <person name="Storesund J.E."/>
            <person name="Kallscheuer N."/>
            <person name="Luecker S."/>
            <person name="Lage O.M."/>
            <person name="Pohl T."/>
            <person name="Merkel B.J."/>
            <person name="Hornburger P."/>
            <person name="Mueller R.-W."/>
            <person name="Bruemmer F."/>
            <person name="Labrenz M."/>
            <person name="Spormann A.M."/>
            <person name="Op Den Camp H."/>
            <person name="Overmann J."/>
            <person name="Amann R."/>
            <person name="Jetten M.S.M."/>
            <person name="Mascher T."/>
            <person name="Medema M.H."/>
            <person name="Devos D.P."/>
            <person name="Kaster A.-K."/>
            <person name="Ovreas L."/>
            <person name="Rohde M."/>
            <person name="Galperin M.Y."/>
            <person name="Jogler C."/>
        </authorList>
    </citation>
    <scope>NUCLEOTIDE SEQUENCE [LARGE SCALE GENOMIC DNA]</scope>
    <source>
        <strain evidence="3 4">Pla52n</strain>
    </source>
</reference>
<organism evidence="3 4">
    <name type="scientific">Stieleria varia</name>
    <dbReference type="NCBI Taxonomy" id="2528005"/>
    <lineage>
        <taxon>Bacteria</taxon>
        <taxon>Pseudomonadati</taxon>
        <taxon>Planctomycetota</taxon>
        <taxon>Planctomycetia</taxon>
        <taxon>Pirellulales</taxon>
        <taxon>Pirellulaceae</taxon>
        <taxon>Stieleria</taxon>
    </lineage>
</organism>
<protein>
    <submittedName>
        <fullName evidence="3">von Willebrand factor type A domain protein</fullName>
    </submittedName>
</protein>
<proteinExistence type="predicted"/>
<dbReference type="Proteomes" id="UP000320176">
    <property type="component" value="Unassembled WGS sequence"/>
</dbReference>
<accession>A0A5C5ZY55</accession>
<evidence type="ECO:0000313" key="3">
    <source>
        <dbReference type="EMBL" id="TWT92100.1"/>
    </source>
</evidence>
<name>A0A5C5ZY55_9BACT</name>
<dbReference type="SMART" id="SM00327">
    <property type="entry name" value="VWA"/>
    <property type="match status" value="1"/>
</dbReference>
<comment type="caution">
    <text evidence="3">The sequence shown here is derived from an EMBL/GenBank/DDBJ whole genome shotgun (WGS) entry which is preliminary data.</text>
</comment>
<dbReference type="Gene3D" id="3.40.50.410">
    <property type="entry name" value="von Willebrand factor, type A domain"/>
    <property type="match status" value="1"/>
</dbReference>
<feature type="domain" description="VWFA" evidence="2">
    <location>
        <begin position="147"/>
        <end position="351"/>
    </location>
</feature>
<dbReference type="InterPro" id="IPR002035">
    <property type="entry name" value="VWF_A"/>
</dbReference>